<dbReference type="PANTHER" id="PTHR24243">
    <property type="entry name" value="G-PROTEIN COUPLED RECEPTOR"/>
    <property type="match status" value="1"/>
</dbReference>
<sequence length="135" mass="15260">MAIYVKNPTPSEIIFHSVLQYISGVTYYLSATINPILYSIMSLKFRQAFKDTFMRCCGGEQRSANRMGKFVGSTSSYTQIRVNGTYKTTLSRATDVSHLPSDTANGYHMPNGIRHTHPEISQFIPLSHIDETQEF</sequence>
<feature type="transmembrane region" description="Helical" evidence="5">
    <location>
        <begin position="25"/>
        <end position="45"/>
    </location>
</feature>
<keyword evidence="7" id="KW-1185">Reference proteome</keyword>
<dbReference type="EMBL" id="OC887964">
    <property type="protein sequence ID" value="CAD7645167.1"/>
    <property type="molecule type" value="Genomic_DNA"/>
</dbReference>
<organism evidence="6">
    <name type="scientific">Medioppia subpectinata</name>
    <dbReference type="NCBI Taxonomy" id="1979941"/>
    <lineage>
        <taxon>Eukaryota</taxon>
        <taxon>Metazoa</taxon>
        <taxon>Ecdysozoa</taxon>
        <taxon>Arthropoda</taxon>
        <taxon>Chelicerata</taxon>
        <taxon>Arachnida</taxon>
        <taxon>Acari</taxon>
        <taxon>Acariformes</taxon>
        <taxon>Sarcoptiformes</taxon>
        <taxon>Oribatida</taxon>
        <taxon>Brachypylina</taxon>
        <taxon>Oppioidea</taxon>
        <taxon>Oppiidae</taxon>
        <taxon>Medioppia</taxon>
    </lineage>
</organism>
<evidence type="ECO:0000313" key="6">
    <source>
        <dbReference type="EMBL" id="CAD7645167.1"/>
    </source>
</evidence>
<protein>
    <recommendedName>
        <fullName evidence="8">Diapause hormone receptor</fullName>
    </recommendedName>
</protein>
<keyword evidence="5" id="KW-0812">Transmembrane</keyword>
<keyword evidence="5" id="KW-1133">Transmembrane helix</keyword>
<dbReference type="GO" id="GO:0005886">
    <property type="term" value="C:plasma membrane"/>
    <property type="evidence" value="ECO:0007669"/>
    <property type="project" value="TreeGrafter"/>
</dbReference>
<evidence type="ECO:0000256" key="3">
    <source>
        <dbReference type="ARBA" id="ARBA00023170"/>
    </source>
</evidence>
<dbReference type="AlphaFoldDB" id="A0A7R9LQ72"/>
<dbReference type="EMBL" id="CAJPIZ010033389">
    <property type="protein sequence ID" value="CAG2120430.1"/>
    <property type="molecule type" value="Genomic_DNA"/>
</dbReference>
<evidence type="ECO:0000256" key="2">
    <source>
        <dbReference type="ARBA" id="ARBA00023040"/>
    </source>
</evidence>
<comment type="subcellular location">
    <subcellularLocation>
        <location evidence="1">Membrane</location>
        <topology evidence="1">Multi-pass membrane protein</topology>
    </subcellularLocation>
</comment>
<keyword evidence="4" id="KW-0807">Transducer</keyword>
<keyword evidence="3" id="KW-0675">Receptor</keyword>
<dbReference type="OrthoDB" id="5962705at2759"/>
<reference evidence="6" key="1">
    <citation type="submission" date="2020-11" db="EMBL/GenBank/DDBJ databases">
        <authorList>
            <person name="Tran Van P."/>
        </authorList>
    </citation>
    <scope>NUCLEOTIDE SEQUENCE</scope>
</reference>
<evidence type="ECO:0000256" key="5">
    <source>
        <dbReference type="SAM" id="Phobius"/>
    </source>
</evidence>
<dbReference type="Proteomes" id="UP000759131">
    <property type="component" value="Unassembled WGS sequence"/>
</dbReference>
<evidence type="ECO:0000256" key="1">
    <source>
        <dbReference type="ARBA" id="ARBA00004141"/>
    </source>
</evidence>
<name>A0A7R9LQ72_9ACAR</name>
<feature type="non-terminal residue" evidence="6">
    <location>
        <position position="135"/>
    </location>
</feature>
<dbReference type="PANTHER" id="PTHR24243:SF208">
    <property type="entry name" value="PYROKININ-1 RECEPTOR"/>
    <property type="match status" value="1"/>
</dbReference>
<evidence type="ECO:0000313" key="7">
    <source>
        <dbReference type="Proteomes" id="UP000759131"/>
    </source>
</evidence>
<keyword evidence="5" id="KW-0472">Membrane</keyword>
<proteinExistence type="predicted"/>
<evidence type="ECO:0008006" key="8">
    <source>
        <dbReference type="Google" id="ProtNLM"/>
    </source>
</evidence>
<dbReference type="GO" id="GO:0008188">
    <property type="term" value="F:neuropeptide receptor activity"/>
    <property type="evidence" value="ECO:0007669"/>
    <property type="project" value="TreeGrafter"/>
</dbReference>
<evidence type="ECO:0000256" key="4">
    <source>
        <dbReference type="ARBA" id="ARBA00023224"/>
    </source>
</evidence>
<gene>
    <name evidence="6" type="ORF">OSB1V03_LOCUS20377</name>
</gene>
<dbReference type="SUPFAM" id="SSF81321">
    <property type="entry name" value="Family A G protein-coupled receptor-like"/>
    <property type="match status" value="1"/>
</dbReference>
<keyword evidence="2" id="KW-0297">G-protein coupled receptor</keyword>
<accession>A0A7R9LQ72</accession>
<dbReference type="Gene3D" id="1.20.1070.10">
    <property type="entry name" value="Rhodopsin 7-helix transmembrane proteins"/>
    <property type="match status" value="1"/>
</dbReference>